<dbReference type="InterPro" id="IPR000560">
    <property type="entry name" value="His_Pase_clade-2"/>
</dbReference>
<feature type="disulfide bond" evidence="5">
    <location>
        <begin position="262"/>
        <end position="275"/>
    </location>
</feature>
<accession>A0A1E4RKF7</accession>
<evidence type="ECO:0000313" key="6">
    <source>
        <dbReference type="EMBL" id="ODV67772.1"/>
    </source>
</evidence>
<dbReference type="SUPFAM" id="SSF53254">
    <property type="entry name" value="Phosphoglycerate mutase-like"/>
    <property type="match status" value="1"/>
</dbReference>
<dbReference type="PANTHER" id="PTHR20963:SF18">
    <property type="entry name" value="ACID PHOSPHATASE PHO11-RELATED"/>
    <property type="match status" value="1"/>
</dbReference>
<organism evidence="6 7">
    <name type="scientific">Hyphopichia burtonii NRRL Y-1933</name>
    <dbReference type="NCBI Taxonomy" id="984485"/>
    <lineage>
        <taxon>Eukaryota</taxon>
        <taxon>Fungi</taxon>
        <taxon>Dikarya</taxon>
        <taxon>Ascomycota</taxon>
        <taxon>Saccharomycotina</taxon>
        <taxon>Pichiomycetes</taxon>
        <taxon>Debaryomycetaceae</taxon>
        <taxon>Hyphopichia</taxon>
    </lineage>
</organism>
<dbReference type="Pfam" id="PF00328">
    <property type="entry name" value="His_Phos_2"/>
    <property type="match status" value="1"/>
</dbReference>
<keyword evidence="2" id="KW-0378">Hydrolase</keyword>
<protein>
    <submittedName>
        <fullName evidence="6">Acid phosphatase</fullName>
    </submittedName>
</protein>
<dbReference type="InterPro" id="IPR016274">
    <property type="entry name" value="Histidine_acid_Pase_euk"/>
</dbReference>
<dbReference type="InterPro" id="IPR029033">
    <property type="entry name" value="His_PPase_superfam"/>
</dbReference>
<reference evidence="7" key="1">
    <citation type="submission" date="2016-05" db="EMBL/GenBank/DDBJ databases">
        <title>Comparative genomics of biotechnologically important yeasts.</title>
        <authorList>
            <consortium name="DOE Joint Genome Institute"/>
            <person name="Riley R."/>
            <person name="Haridas S."/>
            <person name="Wolfe K.H."/>
            <person name="Lopes M.R."/>
            <person name="Hittinger C.T."/>
            <person name="Goker M."/>
            <person name="Salamov A."/>
            <person name="Wisecaver J."/>
            <person name="Long T.M."/>
            <person name="Aerts A.L."/>
            <person name="Barry K."/>
            <person name="Choi C."/>
            <person name="Clum A."/>
            <person name="Coughlan A.Y."/>
            <person name="Deshpande S."/>
            <person name="Douglass A.P."/>
            <person name="Hanson S.J."/>
            <person name="Klenk H.-P."/>
            <person name="Labutti K."/>
            <person name="Lapidus A."/>
            <person name="Lindquist E."/>
            <person name="Lipzen A."/>
            <person name="Meier-Kolthoff J.P."/>
            <person name="Ohm R.A."/>
            <person name="Otillar R.P."/>
            <person name="Pangilinan J."/>
            <person name="Peng Y."/>
            <person name="Rokas A."/>
            <person name="Rosa C.A."/>
            <person name="Scheuner C."/>
            <person name="Sibirny A.A."/>
            <person name="Slot J.C."/>
            <person name="Stielow J.B."/>
            <person name="Sun H."/>
            <person name="Kurtzman C.P."/>
            <person name="Blackwell M."/>
            <person name="Grigoriev I.V."/>
            <person name="Jeffries T.W."/>
        </authorList>
    </citation>
    <scope>NUCLEOTIDE SEQUENCE [LARGE SCALE GENOMIC DNA]</scope>
    <source>
        <strain evidence="7">NRRL Y-1933</strain>
    </source>
</reference>
<evidence type="ECO:0000313" key="7">
    <source>
        <dbReference type="Proteomes" id="UP000095085"/>
    </source>
</evidence>
<dbReference type="STRING" id="984485.A0A1E4RKF7"/>
<dbReference type="OrthoDB" id="6509975at2759"/>
<dbReference type="PROSITE" id="PS00616">
    <property type="entry name" value="HIS_ACID_PHOSPHAT_1"/>
    <property type="match status" value="1"/>
</dbReference>
<gene>
    <name evidence="6" type="ORF">HYPBUDRAFT_137457</name>
</gene>
<evidence type="ECO:0000256" key="5">
    <source>
        <dbReference type="PIRSR" id="PIRSR000894-2"/>
    </source>
</evidence>
<comment type="similarity">
    <text evidence="1">Belongs to the histidine acid phosphatase family.</text>
</comment>
<dbReference type="GO" id="GO:0009277">
    <property type="term" value="C:fungal-type cell wall"/>
    <property type="evidence" value="ECO:0007669"/>
    <property type="project" value="TreeGrafter"/>
</dbReference>
<dbReference type="CDD" id="cd07061">
    <property type="entry name" value="HP_HAP_like"/>
    <property type="match status" value="1"/>
</dbReference>
<dbReference type="AlphaFoldDB" id="A0A1E4RKF7"/>
<dbReference type="GeneID" id="30994181"/>
<evidence type="ECO:0000256" key="3">
    <source>
        <dbReference type="ARBA" id="ARBA00023180"/>
    </source>
</evidence>
<dbReference type="RefSeq" id="XP_020076839.1">
    <property type="nucleotide sequence ID" value="XM_020219631.1"/>
</dbReference>
<proteinExistence type="inferred from homology"/>
<name>A0A1E4RKF7_9ASCO</name>
<keyword evidence="5" id="KW-1015">Disulfide bond</keyword>
<feature type="active site" description="Proton donor" evidence="4">
    <location>
        <position position="336"/>
    </location>
</feature>
<dbReference type="Gene3D" id="3.40.50.1240">
    <property type="entry name" value="Phosphoglycerate mutase-like"/>
    <property type="match status" value="1"/>
</dbReference>
<evidence type="ECO:0000256" key="1">
    <source>
        <dbReference type="ARBA" id="ARBA00005375"/>
    </source>
</evidence>
<feature type="disulfide bond" evidence="5">
    <location>
        <begin position="63"/>
        <end position="384"/>
    </location>
</feature>
<dbReference type="GO" id="GO:0003993">
    <property type="term" value="F:acid phosphatase activity"/>
    <property type="evidence" value="ECO:0007669"/>
    <property type="project" value="TreeGrafter"/>
</dbReference>
<keyword evidence="3" id="KW-0325">Glycoprotein</keyword>
<dbReference type="PIRSF" id="PIRSF000894">
    <property type="entry name" value="Acid_phosphatase"/>
    <property type="match status" value="1"/>
</dbReference>
<evidence type="ECO:0000256" key="4">
    <source>
        <dbReference type="PIRSR" id="PIRSR000894-1"/>
    </source>
</evidence>
<dbReference type="Proteomes" id="UP000095085">
    <property type="component" value="Unassembled WGS sequence"/>
</dbReference>
<feature type="active site" description="Nucleophile" evidence="4">
    <location>
        <position position="74"/>
    </location>
</feature>
<feature type="disulfide bond" evidence="5">
    <location>
        <begin position="404"/>
        <end position="412"/>
    </location>
</feature>
<dbReference type="EMBL" id="KV454540">
    <property type="protein sequence ID" value="ODV67772.1"/>
    <property type="molecule type" value="Genomic_DNA"/>
</dbReference>
<keyword evidence="7" id="KW-1185">Reference proteome</keyword>
<dbReference type="PANTHER" id="PTHR20963">
    <property type="entry name" value="MULTIPLE INOSITOL POLYPHOSPHATE PHOSPHATASE-RELATED"/>
    <property type="match status" value="1"/>
</dbReference>
<sequence length="461" mass="52688">MVSVSKLVNSGIILAGQSVYQDLATPEQASIEQFNIIRHLGGAAPYVQYSPAFGIGLEFPEECSIEQVQLMSRHGERYPTAKKSGKFKKAISKIKEYGKTFKGDLSFLNDYTYFVEDDYWLDRETSSENSQGLYAGTLNAMRHGAYFRSRYNDLFNENETLPIFTSNGERIYVTSEYFARGFLGSDYSKENVDYVILSEDGENGLNSLTPRHGCSTYDKKANEDLVDEFPKTYLKNIVKRWQQDNPGLELKPKYVRHFFEMCAYELNVRGQSPFCDLFTPNDFVWFGYYQDVDSYYSTGAGNNMTKPVGSVVLNASLKLLKETNQTQKIWLSFAHDSDWDIFHSALGLFEDDDLPIDKVDFDNKYKHAAILPQGARVYTEKLKCNDESYVRYIVNDAVIPIPTCSDGPGFSCKLEDFEDYINDRIGDIDAGKVCDIPSNKSQEITFYWDYQKKNYTAPLEL</sequence>
<evidence type="ECO:0000256" key="2">
    <source>
        <dbReference type="ARBA" id="ARBA00022801"/>
    </source>
</evidence>
<dbReference type="InterPro" id="IPR033379">
    <property type="entry name" value="Acid_Pase_AS"/>
</dbReference>